<sequence>MYLIAAPIVFMLSPMYVLGGYLGWLAIPCASLFSMLFAFFSIRVAYAFKGREWAEYGGVIVGRWLHFFFFRACAAVLPYGRDALRFRLFGPVHLGLSGGDAHAGDAGMFSDLRRACRALRHSLDRAAQRRFFPLRIRDDGARPVRTAVQNGLRHDGRAFLRIGRQPNWFLPRFSPSAG</sequence>
<comment type="caution">
    <text evidence="2">The sequence shown here is derived from an EMBL/GenBank/DDBJ whole genome shotgun (WGS) entry which is preliminary data.</text>
</comment>
<gene>
    <name evidence="2" type="ORF">OMP38_28880</name>
</gene>
<keyword evidence="1" id="KW-1133">Transmembrane helix</keyword>
<reference evidence="2 3" key="1">
    <citation type="submission" date="2022-10" db="EMBL/GenBank/DDBJ databases">
        <title>Comparative genomic analysis of Cohnella hashimotonis sp. nov., isolated from the International Space Station.</title>
        <authorList>
            <person name="Simpson A."/>
            <person name="Venkateswaran K."/>
        </authorList>
    </citation>
    <scope>NUCLEOTIDE SEQUENCE [LARGE SCALE GENOMIC DNA]</scope>
    <source>
        <strain evidence="2 3">DSM 18997</strain>
    </source>
</reference>
<dbReference type="AlphaFoldDB" id="A0A9X4KME8"/>
<keyword evidence="1" id="KW-0812">Transmembrane</keyword>
<evidence type="ECO:0000313" key="2">
    <source>
        <dbReference type="EMBL" id="MDG0794401.1"/>
    </source>
</evidence>
<keyword evidence="3" id="KW-1185">Reference proteome</keyword>
<accession>A0A9X4KME8</accession>
<feature type="transmembrane region" description="Helical" evidence="1">
    <location>
        <begin position="21"/>
        <end position="42"/>
    </location>
</feature>
<name>A0A9X4KME8_9BACL</name>
<organism evidence="2 3">
    <name type="scientific">Cohnella ginsengisoli</name>
    <dbReference type="NCBI Taxonomy" id="425004"/>
    <lineage>
        <taxon>Bacteria</taxon>
        <taxon>Bacillati</taxon>
        <taxon>Bacillota</taxon>
        <taxon>Bacilli</taxon>
        <taxon>Bacillales</taxon>
        <taxon>Paenibacillaceae</taxon>
        <taxon>Cohnella</taxon>
    </lineage>
</organism>
<protein>
    <submittedName>
        <fullName evidence="2">Uncharacterized protein</fullName>
    </submittedName>
</protein>
<dbReference type="EMBL" id="JAPDHZ010000006">
    <property type="protein sequence ID" value="MDG0794401.1"/>
    <property type="molecule type" value="Genomic_DNA"/>
</dbReference>
<evidence type="ECO:0000313" key="3">
    <source>
        <dbReference type="Proteomes" id="UP001153387"/>
    </source>
</evidence>
<evidence type="ECO:0000256" key="1">
    <source>
        <dbReference type="SAM" id="Phobius"/>
    </source>
</evidence>
<keyword evidence="1" id="KW-0472">Membrane</keyword>
<dbReference type="Proteomes" id="UP001153387">
    <property type="component" value="Unassembled WGS sequence"/>
</dbReference>
<proteinExistence type="predicted"/>
<dbReference type="RefSeq" id="WP_277568150.1">
    <property type="nucleotide sequence ID" value="NZ_JAPDHZ010000006.1"/>
</dbReference>